<protein>
    <submittedName>
        <fullName evidence="1">Uncharacterized protein</fullName>
    </submittedName>
</protein>
<dbReference type="EMBL" id="BAAAFM010000001">
    <property type="protein sequence ID" value="GAA0200048.1"/>
    <property type="molecule type" value="Genomic_DNA"/>
</dbReference>
<accession>A0ABN0SUJ4</accession>
<sequence length="80" mass="9112">MESEGRRGNPYSFTVKVEFVKDYFKVYVAKPLWLQELVHGRLYEIAALSSFARNDEIGLRCCYALHVARNNEIGLGVTAT</sequence>
<name>A0ABN0SUJ4_9GAMM</name>
<evidence type="ECO:0000313" key="2">
    <source>
        <dbReference type="Proteomes" id="UP001501221"/>
    </source>
</evidence>
<evidence type="ECO:0000313" key="1">
    <source>
        <dbReference type="EMBL" id="GAA0200048.1"/>
    </source>
</evidence>
<dbReference type="Proteomes" id="UP001501221">
    <property type="component" value="Unassembled WGS sequence"/>
</dbReference>
<organism evidence="1 2">
    <name type="scientific">Kangiella japonica</name>
    <dbReference type="NCBI Taxonomy" id="647384"/>
    <lineage>
        <taxon>Bacteria</taxon>
        <taxon>Pseudomonadati</taxon>
        <taxon>Pseudomonadota</taxon>
        <taxon>Gammaproteobacteria</taxon>
        <taxon>Kangiellales</taxon>
        <taxon>Kangiellaceae</taxon>
        <taxon>Kangiella</taxon>
    </lineage>
</organism>
<gene>
    <name evidence="1" type="ORF">GCM10009123_04260</name>
</gene>
<comment type="caution">
    <text evidence="1">The sequence shown here is derived from an EMBL/GenBank/DDBJ whole genome shotgun (WGS) entry which is preliminary data.</text>
</comment>
<reference evidence="1 2" key="1">
    <citation type="journal article" date="2019" name="Int. J. Syst. Evol. Microbiol.">
        <title>The Global Catalogue of Microorganisms (GCM) 10K type strain sequencing project: providing services to taxonomists for standard genome sequencing and annotation.</title>
        <authorList>
            <consortium name="The Broad Institute Genomics Platform"/>
            <consortium name="The Broad Institute Genome Sequencing Center for Infectious Disease"/>
            <person name="Wu L."/>
            <person name="Ma J."/>
        </authorList>
    </citation>
    <scope>NUCLEOTIDE SEQUENCE [LARGE SCALE GENOMIC DNA]</scope>
    <source>
        <strain evidence="1 2">JCM 16211</strain>
    </source>
</reference>
<keyword evidence="2" id="KW-1185">Reference proteome</keyword>
<proteinExistence type="predicted"/>